<evidence type="ECO:0000313" key="2">
    <source>
        <dbReference type="EMBL" id="AKJ00449.1"/>
    </source>
</evidence>
<dbReference type="Proteomes" id="UP000035579">
    <property type="component" value="Chromosome"/>
</dbReference>
<gene>
    <name evidence="2" type="ORF">AA314_02075</name>
    <name evidence="3" type="ORF">ATI61_104143</name>
</gene>
<evidence type="ECO:0000313" key="4">
    <source>
        <dbReference type="Proteomes" id="UP000035579"/>
    </source>
</evidence>
<evidence type="ECO:0008006" key="6">
    <source>
        <dbReference type="Google" id="ProtNLM"/>
    </source>
</evidence>
<reference evidence="2 4" key="1">
    <citation type="submission" date="2015-05" db="EMBL/GenBank/DDBJ databases">
        <title>Genome assembly of Archangium gephyra DSM 2261.</title>
        <authorList>
            <person name="Sharma G."/>
            <person name="Subramanian S."/>
        </authorList>
    </citation>
    <scope>NUCLEOTIDE SEQUENCE [LARGE SCALE GENOMIC DNA]</scope>
    <source>
        <strain evidence="2 4">DSM 2261</strain>
    </source>
</reference>
<keyword evidence="5" id="KW-1185">Reference proteome</keyword>
<dbReference type="KEGG" id="age:AA314_02075"/>
<dbReference type="EMBL" id="CP011509">
    <property type="protein sequence ID" value="AKJ00449.1"/>
    <property type="molecule type" value="Genomic_DNA"/>
</dbReference>
<organism evidence="2 4">
    <name type="scientific">Archangium gephyra</name>
    <dbReference type="NCBI Taxonomy" id="48"/>
    <lineage>
        <taxon>Bacteria</taxon>
        <taxon>Pseudomonadati</taxon>
        <taxon>Myxococcota</taxon>
        <taxon>Myxococcia</taxon>
        <taxon>Myxococcales</taxon>
        <taxon>Cystobacterineae</taxon>
        <taxon>Archangiaceae</taxon>
        <taxon>Archangium</taxon>
    </lineage>
</organism>
<dbReference type="Proteomes" id="UP000256345">
    <property type="component" value="Unassembled WGS sequence"/>
</dbReference>
<protein>
    <recommendedName>
        <fullName evidence="6">Lipoprotein</fullName>
    </recommendedName>
</protein>
<proteinExistence type="predicted"/>
<sequence length="325" mass="34429">MPRLSSALVALSTLLTACVGAMGGESPEPEPLVPLERPAPNHNRFVGYFSGSGTLPDGREVQVELVAEPNAYASGRVVVGGVPSVFGNIPYDLGQGTLQLGNAVAIPLADGSTVELYGVPSRSGFTQLGHRKNGGTTQRFDVNLQRGAAPLGDTSVLSLRDVEADCTATPSSAAFTYLETRYNVAEAYVGSFAAEGALSPTSDPRRFSFVMRDIERHAVDHQVFIGGGISFPNEDAQLSYYEDGPDGTIRQWSAVSGRLVFDAVDGTLASHEGYKTNGKVTFHFENVRMAPSNSSSDPRFTGAQGSFTLDFSGTSTMGLKRYSQG</sequence>
<evidence type="ECO:0000313" key="3">
    <source>
        <dbReference type="EMBL" id="REG32853.1"/>
    </source>
</evidence>
<evidence type="ECO:0000256" key="1">
    <source>
        <dbReference type="SAM" id="SignalP"/>
    </source>
</evidence>
<name>A0AAC8Q3T7_9BACT</name>
<feature type="chain" id="PRO_5042061225" description="Lipoprotein" evidence="1">
    <location>
        <begin position="22"/>
        <end position="325"/>
    </location>
</feature>
<reference evidence="3 5" key="2">
    <citation type="submission" date="2018-08" db="EMBL/GenBank/DDBJ databases">
        <title>Genomic Encyclopedia of Archaeal and Bacterial Type Strains, Phase II (KMG-II): from individual species to whole genera.</title>
        <authorList>
            <person name="Goeker M."/>
        </authorList>
    </citation>
    <scope>NUCLEOTIDE SEQUENCE [LARGE SCALE GENOMIC DNA]</scope>
    <source>
        <strain evidence="3 5">DSM 2261</strain>
    </source>
</reference>
<keyword evidence="1" id="KW-0732">Signal</keyword>
<dbReference type="EMBL" id="QUMU01000004">
    <property type="protein sequence ID" value="REG32853.1"/>
    <property type="molecule type" value="Genomic_DNA"/>
</dbReference>
<dbReference type="PROSITE" id="PS51257">
    <property type="entry name" value="PROKAR_LIPOPROTEIN"/>
    <property type="match status" value="1"/>
</dbReference>
<evidence type="ECO:0000313" key="5">
    <source>
        <dbReference type="Proteomes" id="UP000256345"/>
    </source>
</evidence>
<dbReference type="AlphaFoldDB" id="A0AAC8Q3T7"/>
<dbReference type="RefSeq" id="WP_047855276.1">
    <property type="nucleotide sequence ID" value="NZ_CP011509.1"/>
</dbReference>
<accession>A0AAC8Q3T7</accession>
<feature type="signal peptide" evidence="1">
    <location>
        <begin position="1"/>
        <end position="21"/>
    </location>
</feature>